<organism evidence="2 3">
    <name type="scientific">Colletotrichum karsti</name>
    <dbReference type="NCBI Taxonomy" id="1095194"/>
    <lineage>
        <taxon>Eukaryota</taxon>
        <taxon>Fungi</taxon>
        <taxon>Dikarya</taxon>
        <taxon>Ascomycota</taxon>
        <taxon>Pezizomycotina</taxon>
        <taxon>Sordariomycetes</taxon>
        <taxon>Hypocreomycetidae</taxon>
        <taxon>Glomerellales</taxon>
        <taxon>Glomerellaceae</taxon>
        <taxon>Colletotrichum</taxon>
        <taxon>Colletotrichum boninense species complex</taxon>
    </lineage>
</organism>
<dbReference type="AlphaFoldDB" id="A0A9P6LE74"/>
<proteinExistence type="predicted"/>
<evidence type="ECO:0000313" key="2">
    <source>
        <dbReference type="EMBL" id="KAF9872849.1"/>
    </source>
</evidence>
<dbReference type="GeneID" id="62165501"/>
<dbReference type="EMBL" id="JAATWM020000035">
    <property type="protein sequence ID" value="KAF9872849.1"/>
    <property type="molecule type" value="Genomic_DNA"/>
</dbReference>
<feature type="region of interest" description="Disordered" evidence="1">
    <location>
        <begin position="339"/>
        <end position="360"/>
    </location>
</feature>
<dbReference type="Proteomes" id="UP000781932">
    <property type="component" value="Unassembled WGS sequence"/>
</dbReference>
<dbReference type="RefSeq" id="XP_038742310.1">
    <property type="nucleotide sequence ID" value="XM_038892427.1"/>
</dbReference>
<name>A0A9P6LE74_9PEZI</name>
<feature type="region of interest" description="Disordered" evidence="1">
    <location>
        <begin position="86"/>
        <end position="124"/>
    </location>
</feature>
<evidence type="ECO:0000313" key="3">
    <source>
        <dbReference type="Proteomes" id="UP000781932"/>
    </source>
</evidence>
<dbReference type="OrthoDB" id="4847995at2759"/>
<reference evidence="2" key="2">
    <citation type="submission" date="2020-11" db="EMBL/GenBank/DDBJ databases">
        <title>Whole genome sequencing of Colletotrichum sp.</title>
        <authorList>
            <person name="Li H."/>
        </authorList>
    </citation>
    <scope>NUCLEOTIDE SEQUENCE</scope>
    <source>
        <strain evidence="2">CkLH20</strain>
    </source>
</reference>
<comment type="caution">
    <text evidence="2">The sequence shown here is derived from an EMBL/GenBank/DDBJ whole genome shotgun (WGS) entry which is preliminary data.</text>
</comment>
<evidence type="ECO:0000256" key="1">
    <source>
        <dbReference type="SAM" id="MobiDB-lite"/>
    </source>
</evidence>
<protein>
    <submittedName>
        <fullName evidence="2">Uncharacterized protein</fullName>
    </submittedName>
</protein>
<gene>
    <name evidence="2" type="ORF">CkaCkLH20_09712</name>
</gene>
<reference evidence="2" key="1">
    <citation type="submission" date="2020-03" db="EMBL/GenBank/DDBJ databases">
        <authorList>
            <person name="He L."/>
        </authorList>
    </citation>
    <scope>NUCLEOTIDE SEQUENCE</scope>
    <source>
        <strain evidence="2">CkLH20</strain>
    </source>
</reference>
<accession>A0A9P6LE74</accession>
<sequence length="421" mass="43759">MGLKRHSSYELIMRNQGPPRKRLKVEVLEVVGAADDVMVEDDVVTGGGLLDVEELIGAELDEEVVGWGIDEDEVAAAELDGDELGVGELDGGELDGGELDGDELDGGELDGGELDGGELDGGELDGEELAGEELEGGALEGGKLDDEEKIGWALDDAGLLPVEEVLEEAKGGPEIGVVITGDAGTLENVPVEVKLEAEETMGPPLDDPEETLPDPDAELLRTFELAELVIEEVLPGELLATDALEVDTGRLEVVAIVLLGGLLGAIPPLMTRMNSPTNRSEGAALDTGLDEGPKVTGVLGPTLVCEGPPDETELDTESEVELGAPEGDELGCALLPETTPDVTETTPDVTETTPDVTETTPDVTELGAKLDPDGVSEMEALSPELVPKVVADDVESDPVFARGSVGRLDEDRVTVAGVIAT</sequence>
<keyword evidence="3" id="KW-1185">Reference proteome</keyword>